<dbReference type="PANTHER" id="PTHR10909:SF250">
    <property type="entry name" value="PEROXISOMAL ACYL-COENZYME A OXIDASE 1"/>
    <property type="match status" value="1"/>
</dbReference>
<accession>A0A4Q4N0R3</accession>
<keyword evidence="2" id="KW-0560">Oxidoreductase</keyword>
<dbReference type="Proteomes" id="UP000291422">
    <property type="component" value="Unassembled WGS sequence"/>
</dbReference>
<dbReference type="InterPro" id="IPR002655">
    <property type="entry name" value="Acyl-CoA_oxidase_C"/>
</dbReference>
<gene>
    <name evidence="4" type="ORF">AA0117_g12752</name>
</gene>
<evidence type="ECO:0000259" key="3">
    <source>
        <dbReference type="Pfam" id="PF01756"/>
    </source>
</evidence>
<organism evidence="4 5">
    <name type="scientific">Alternaria alternata</name>
    <name type="common">Alternaria rot fungus</name>
    <name type="synonym">Torula alternata</name>
    <dbReference type="NCBI Taxonomy" id="5599"/>
    <lineage>
        <taxon>Eukaryota</taxon>
        <taxon>Fungi</taxon>
        <taxon>Dikarya</taxon>
        <taxon>Ascomycota</taxon>
        <taxon>Pezizomycotina</taxon>
        <taxon>Dothideomycetes</taxon>
        <taxon>Pleosporomycetidae</taxon>
        <taxon>Pleosporales</taxon>
        <taxon>Pleosporineae</taxon>
        <taxon>Pleosporaceae</taxon>
        <taxon>Alternaria</taxon>
        <taxon>Alternaria sect. Alternaria</taxon>
        <taxon>Alternaria alternata complex</taxon>
    </lineage>
</organism>
<protein>
    <recommendedName>
        <fullName evidence="3">Acyl-CoA oxidase C-terminal domain-containing protein</fullName>
    </recommendedName>
</protein>
<dbReference type="GO" id="GO:0071949">
    <property type="term" value="F:FAD binding"/>
    <property type="evidence" value="ECO:0007669"/>
    <property type="project" value="InterPro"/>
</dbReference>
<proteinExistence type="inferred from homology"/>
<name>A0A4Q4N0R3_ALTAL</name>
<evidence type="ECO:0000256" key="1">
    <source>
        <dbReference type="ARBA" id="ARBA00006288"/>
    </source>
</evidence>
<dbReference type="InterPro" id="IPR012258">
    <property type="entry name" value="Acyl-CoA_oxidase"/>
</dbReference>
<evidence type="ECO:0000256" key="2">
    <source>
        <dbReference type="ARBA" id="ARBA00023002"/>
    </source>
</evidence>
<dbReference type="VEuPathDB" id="FungiDB:CC77DRAFT_1067621"/>
<dbReference type="GO" id="GO:0055088">
    <property type="term" value="P:lipid homeostasis"/>
    <property type="evidence" value="ECO:0007669"/>
    <property type="project" value="TreeGrafter"/>
</dbReference>
<dbReference type="GO" id="GO:0033540">
    <property type="term" value="P:fatty acid beta-oxidation using acyl-CoA oxidase"/>
    <property type="evidence" value="ECO:0007669"/>
    <property type="project" value="TreeGrafter"/>
</dbReference>
<dbReference type="SUPFAM" id="SSF47203">
    <property type="entry name" value="Acyl-CoA dehydrogenase C-terminal domain-like"/>
    <property type="match status" value="1"/>
</dbReference>
<evidence type="ECO:0000313" key="4">
    <source>
        <dbReference type="EMBL" id="RYN63459.1"/>
    </source>
</evidence>
<evidence type="ECO:0000313" key="5">
    <source>
        <dbReference type="Proteomes" id="UP000291422"/>
    </source>
</evidence>
<dbReference type="InterPro" id="IPR036250">
    <property type="entry name" value="AcylCo_DH-like_C"/>
</dbReference>
<dbReference type="AlphaFoldDB" id="A0A4Q4N0R3"/>
<dbReference type="Gene3D" id="1.20.140.10">
    <property type="entry name" value="Butyryl-CoA Dehydrogenase, subunit A, domain 3"/>
    <property type="match status" value="1"/>
</dbReference>
<reference evidence="5" key="1">
    <citation type="journal article" date="2019" name="bioRxiv">
        <title>Genomics, evolutionary history and diagnostics of the Alternaria alternata species group including apple and Asian pear pathotypes.</title>
        <authorList>
            <person name="Armitage A.D."/>
            <person name="Cockerton H.M."/>
            <person name="Sreenivasaprasad S."/>
            <person name="Woodhall J.W."/>
            <person name="Lane C.R."/>
            <person name="Harrison R.J."/>
            <person name="Clarkson J.P."/>
        </authorList>
    </citation>
    <scope>NUCLEOTIDE SEQUENCE [LARGE SCALE GENOMIC DNA]</scope>
    <source>
        <strain evidence="5">FERA 1177</strain>
    </source>
</reference>
<feature type="domain" description="Acyl-CoA oxidase C-terminal" evidence="3">
    <location>
        <begin position="2"/>
        <end position="156"/>
    </location>
</feature>
<dbReference type="GO" id="GO:0005504">
    <property type="term" value="F:fatty acid binding"/>
    <property type="evidence" value="ECO:0007669"/>
    <property type="project" value="TreeGrafter"/>
</dbReference>
<comment type="caution">
    <text evidence="4">The sequence shown here is derived from an EMBL/GenBank/DDBJ whole genome shotgun (WGS) entry which is preliminary data.</text>
</comment>
<dbReference type="GO" id="GO:0005777">
    <property type="term" value="C:peroxisome"/>
    <property type="evidence" value="ECO:0007669"/>
    <property type="project" value="InterPro"/>
</dbReference>
<dbReference type="GO" id="GO:0003997">
    <property type="term" value="F:acyl-CoA oxidase activity"/>
    <property type="evidence" value="ECO:0007669"/>
    <property type="project" value="InterPro"/>
</dbReference>
<comment type="similarity">
    <text evidence="1">Belongs to the acyl-CoA oxidase family.</text>
</comment>
<sequence>MLLISASRAHIGYFILRSFIDTISSLPDTTSSSLRTVLNRTRSLFALSTIINPQTVDALSFVETAYADSPYLTTMQLDLIRSLVNGLLDQLLPEAIALTDAWDFSDASLCSALGMYDGNVYENIMRWVDQLPINQKAWQKGGVQEGWEKWVDPILKREIAKL</sequence>
<dbReference type="EMBL" id="PDXD01000086">
    <property type="protein sequence ID" value="RYN63459.1"/>
    <property type="molecule type" value="Genomic_DNA"/>
</dbReference>
<dbReference type="PANTHER" id="PTHR10909">
    <property type="entry name" value="ELECTRON TRANSPORT OXIDOREDUCTASE"/>
    <property type="match status" value="1"/>
</dbReference>
<dbReference type="Pfam" id="PF01756">
    <property type="entry name" value="ACOX"/>
    <property type="match status" value="1"/>
</dbReference>